<feature type="compositionally biased region" description="Polar residues" evidence="1">
    <location>
        <begin position="18"/>
        <end position="40"/>
    </location>
</feature>
<sequence length="249" mass="26860">MSFNNKVPAKPSGLSFMFNPSLQGQSPNEKKTGGSTQGTPQGHLASAPAAQQRPAELRLPKPFLHTTQERNLGSIHDEGLRAGGLPRSGGMGDPDGRPSCPDGVYVVHPGRSQFMRGDGLPGNVAVFSDHDPVRDINYPAADREPVAGYFPDFRDSRNGEPKPPLVKPLREAQIGEPALYSTTLPMTPRSEHGAKLLIESMNPGNPQATSITPNQAAQKLEDKFYLSFPTTAENVSRLNEARARRDADS</sequence>
<feature type="region of interest" description="Disordered" evidence="1">
    <location>
        <begin position="1"/>
        <end position="101"/>
    </location>
</feature>
<reference evidence="2 3" key="1">
    <citation type="submission" date="2019-09" db="EMBL/GenBank/DDBJ databases">
        <authorList>
            <person name="Depoorter E."/>
        </authorList>
    </citation>
    <scope>NUCLEOTIDE SEQUENCE [LARGE SCALE GENOMIC DNA]</scope>
    <source>
        <strain evidence="2">R-15945</strain>
    </source>
</reference>
<dbReference type="EMBL" id="CABVPU010000001">
    <property type="protein sequence ID" value="VWB09168.1"/>
    <property type="molecule type" value="Genomic_DNA"/>
</dbReference>
<evidence type="ECO:0000313" key="3">
    <source>
        <dbReference type="Proteomes" id="UP000494174"/>
    </source>
</evidence>
<evidence type="ECO:0000313" key="2">
    <source>
        <dbReference type="EMBL" id="VWB09168.1"/>
    </source>
</evidence>
<dbReference type="Proteomes" id="UP000494174">
    <property type="component" value="Unassembled WGS sequence"/>
</dbReference>
<name>A0A6P2GXD3_BURL3</name>
<accession>A0A6P2GXD3</accession>
<protein>
    <submittedName>
        <fullName evidence="2">Uncharacterized protein</fullName>
    </submittedName>
</protein>
<organism evidence="2 3">
    <name type="scientific">Burkholderia lata (strain ATCC 17760 / DSM 23089 / LMG 22485 / NCIMB 9086 / R18194 / 383)</name>
    <dbReference type="NCBI Taxonomy" id="482957"/>
    <lineage>
        <taxon>Bacteria</taxon>
        <taxon>Pseudomonadati</taxon>
        <taxon>Pseudomonadota</taxon>
        <taxon>Betaproteobacteria</taxon>
        <taxon>Burkholderiales</taxon>
        <taxon>Burkholderiaceae</taxon>
        <taxon>Burkholderia</taxon>
        <taxon>Burkholderia cepacia complex</taxon>
    </lineage>
</organism>
<dbReference type="RefSeq" id="WP_174966989.1">
    <property type="nucleotide sequence ID" value="NZ_CABVPS010000002.1"/>
</dbReference>
<gene>
    <name evidence="2" type="ORF">BLA15945_00250</name>
</gene>
<evidence type="ECO:0000256" key="1">
    <source>
        <dbReference type="SAM" id="MobiDB-lite"/>
    </source>
</evidence>
<dbReference type="AlphaFoldDB" id="A0A6P2GXD3"/>
<proteinExistence type="predicted"/>